<reference evidence="21 22" key="1">
    <citation type="submission" date="2017-07" db="EMBL/GenBank/DDBJ databases">
        <title>Leptospira spp. isolated from tropical soils.</title>
        <authorList>
            <person name="Thibeaux R."/>
            <person name="Iraola G."/>
            <person name="Ferres I."/>
            <person name="Bierque E."/>
            <person name="Girault D."/>
            <person name="Soupe-Gilbert M.-E."/>
            <person name="Picardeau M."/>
            <person name="Goarant C."/>
        </authorList>
    </citation>
    <scope>NUCLEOTIDE SEQUENCE [LARGE SCALE GENOMIC DNA]</scope>
    <source>
        <strain evidence="21 22">FH2-B-A1</strain>
    </source>
</reference>
<evidence type="ECO:0000256" key="13">
    <source>
        <dbReference type="ARBA" id="ARBA00022984"/>
    </source>
</evidence>
<keyword evidence="7 19" id="KW-0963">Cytoplasm</keyword>
<name>A0A2N0AK92_9LEPT</name>
<comment type="pathway">
    <text evidence="4 19">Cell wall biogenesis; peptidoglycan biosynthesis.</text>
</comment>
<dbReference type="GO" id="GO:0008360">
    <property type="term" value="P:regulation of cell shape"/>
    <property type="evidence" value="ECO:0007669"/>
    <property type="project" value="UniProtKB-KW"/>
</dbReference>
<evidence type="ECO:0000256" key="4">
    <source>
        <dbReference type="ARBA" id="ARBA00004752"/>
    </source>
</evidence>
<dbReference type="GO" id="GO:0071555">
    <property type="term" value="P:cell wall organization"/>
    <property type="evidence" value="ECO:0007669"/>
    <property type="project" value="UniProtKB-KW"/>
</dbReference>
<proteinExistence type="inferred from homology"/>
<keyword evidence="12 19" id="KW-0133">Cell shape</keyword>
<feature type="active site" description="Proton donor" evidence="19">
    <location>
        <position position="257"/>
    </location>
</feature>
<dbReference type="Gene3D" id="3.30.465.10">
    <property type="match status" value="1"/>
</dbReference>
<comment type="caution">
    <text evidence="21">The sequence shown here is derived from an EMBL/GenBank/DDBJ whole genome shotgun (WGS) entry which is preliminary data.</text>
</comment>
<dbReference type="Pfam" id="PF02873">
    <property type="entry name" value="MurB_C"/>
    <property type="match status" value="1"/>
</dbReference>
<dbReference type="UniPathway" id="UPA00219"/>
<dbReference type="InterPro" id="IPR003170">
    <property type="entry name" value="MurB"/>
</dbReference>
<organism evidence="21 22">
    <name type="scientific">Leptospira harrisiae</name>
    <dbReference type="NCBI Taxonomy" id="2023189"/>
    <lineage>
        <taxon>Bacteria</taxon>
        <taxon>Pseudomonadati</taxon>
        <taxon>Spirochaetota</taxon>
        <taxon>Spirochaetia</taxon>
        <taxon>Leptospirales</taxon>
        <taxon>Leptospiraceae</taxon>
        <taxon>Leptospira</taxon>
    </lineage>
</organism>
<sequence length="364" mass="40485">MLVQNNIPLAPFTTLRLGGEANYFISIKTKEDLAKALRFCKNQNQTYLILGGGSNTIFRDSGYPGVVLQMKIPGIRCLDSNENNTIYQVGAGVPWDQFVEYTVKQGLAGIECLSGIPGCVGASPIQNIGAYGQEVKDSIVNVECMHPSGECITISNEDCKFRYRNSEFKSGIYKEHIVVSVTFQLSKLSSPCFRYPEVQKAWEKIDLEEFSSNSSSTSDMDKRIVQLEAVRNLVIELRKKKSMVLDENDPNTRSVGSFFTNPILEEKEIVSFLENAKKLGFDNPPIYPESTGFKKLSAAWLIENSGIQKGSKYPGGVGISENHCLGLINIEGTTSALLEMAESVRQRVFDTFFVRLEMEPVVRP</sequence>
<dbReference type="NCBIfam" id="NF000755">
    <property type="entry name" value="PRK00046.1"/>
    <property type="match status" value="1"/>
</dbReference>
<dbReference type="GO" id="GO:0005829">
    <property type="term" value="C:cytosol"/>
    <property type="evidence" value="ECO:0007669"/>
    <property type="project" value="TreeGrafter"/>
</dbReference>
<keyword evidence="14 19" id="KW-0560">Oxidoreductase</keyword>
<evidence type="ECO:0000256" key="2">
    <source>
        <dbReference type="ARBA" id="ARBA00003921"/>
    </source>
</evidence>
<keyword evidence="10 19" id="KW-0274">FAD</keyword>
<dbReference type="InterPro" id="IPR011601">
    <property type="entry name" value="MurB_C"/>
</dbReference>
<dbReference type="InterPro" id="IPR036635">
    <property type="entry name" value="MurB_C_sf"/>
</dbReference>
<dbReference type="EC" id="1.3.1.98" evidence="5 19"/>
<dbReference type="HAMAP" id="MF_00037">
    <property type="entry name" value="MurB"/>
    <property type="match status" value="1"/>
</dbReference>
<evidence type="ECO:0000256" key="6">
    <source>
        <dbReference type="ARBA" id="ARBA00015188"/>
    </source>
</evidence>
<evidence type="ECO:0000313" key="22">
    <source>
        <dbReference type="Proteomes" id="UP000232145"/>
    </source>
</evidence>
<feature type="domain" description="FAD-binding PCMH-type" evidence="20">
    <location>
        <begin position="16"/>
        <end position="188"/>
    </location>
</feature>
<dbReference type="PANTHER" id="PTHR21071:SF4">
    <property type="entry name" value="UDP-N-ACETYLENOLPYRUVOYLGLUCOSAMINE REDUCTASE"/>
    <property type="match status" value="1"/>
</dbReference>
<keyword evidence="13 19" id="KW-0573">Peptidoglycan synthesis</keyword>
<dbReference type="GO" id="GO:0071949">
    <property type="term" value="F:FAD binding"/>
    <property type="evidence" value="ECO:0007669"/>
    <property type="project" value="InterPro"/>
</dbReference>
<comment type="cofactor">
    <cofactor evidence="1 19">
        <name>FAD</name>
        <dbReference type="ChEBI" id="CHEBI:57692"/>
    </cofactor>
</comment>
<evidence type="ECO:0000256" key="14">
    <source>
        <dbReference type="ARBA" id="ARBA00023002"/>
    </source>
</evidence>
<dbReference type="EMBL" id="NPDX01000002">
    <property type="protein sequence ID" value="PJZ84673.1"/>
    <property type="molecule type" value="Genomic_DNA"/>
</dbReference>
<keyword evidence="16 19" id="KW-0961">Cell wall biogenesis/degradation</keyword>
<evidence type="ECO:0000256" key="3">
    <source>
        <dbReference type="ARBA" id="ARBA00004496"/>
    </source>
</evidence>
<dbReference type="PROSITE" id="PS51387">
    <property type="entry name" value="FAD_PCMH"/>
    <property type="match status" value="1"/>
</dbReference>
<evidence type="ECO:0000256" key="7">
    <source>
        <dbReference type="ARBA" id="ARBA00022490"/>
    </source>
</evidence>
<evidence type="ECO:0000259" key="20">
    <source>
        <dbReference type="PROSITE" id="PS51387"/>
    </source>
</evidence>
<evidence type="ECO:0000256" key="9">
    <source>
        <dbReference type="ARBA" id="ARBA00022630"/>
    </source>
</evidence>
<dbReference type="Pfam" id="PF01565">
    <property type="entry name" value="FAD_binding_4"/>
    <property type="match status" value="1"/>
</dbReference>
<evidence type="ECO:0000313" key="21">
    <source>
        <dbReference type="EMBL" id="PJZ84673.1"/>
    </source>
</evidence>
<evidence type="ECO:0000256" key="5">
    <source>
        <dbReference type="ARBA" id="ARBA00012518"/>
    </source>
</evidence>
<dbReference type="InterPro" id="IPR036318">
    <property type="entry name" value="FAD-bd_PCMH-like_sf"/>
</dbReference>
<dbReference type="InterPro" id="IPR016169">
    <property type="entry name" value="FAD-bd_PCMH_sub2"/>
</dbReference>
<evidence type="ECO:0000256" key="18">
    <source>
        <dbReference type="ARBA" id="ARBA00048914"/>
    </source>
</evidence>
<dbReference type="Gene3D" id="3.30.43.10">
    <property type="entry name" value="Uridine Diphospho-n-acetylenolpyruvylglucosamine Reductase, domain 2"/>
    <property type="match status" value="1"/>
</dbReference>
<keyword evidence="11 19" id="KW-0521">NADP</keyword>
<evidence type="ECO:0000256" key="8">
    <source>
        <dbReference type="ARBA" id="ARBA00022618"/>
    </source>
</evidence>
<dbReference type="GO" id="GO:0008762">
    <property type="term" value="F:UDP-N-acetylmuramate dehydrogenase activity"/>
    <property type="evidence" value="ECO:0007669"/>
    <property type="project" value="UniProtKB-UniRule"/>
</dbReference>
<comment type="catalytic activity">
    <reaction evidence="18 19">
        <text>UDP-N-acetyl-alpha-D-muramate + NADP(+) = UDP-N-acetyl-3-O-(1-carboxyvinyl)-alpha-D-glucosamine + NADPH + H(+)</text>
        <dbReference type="Rhea" id="RHEA:12248"/>
        <dbReference type="ChEBI" id="CHEBI:15378"/>
        <dbReference type="ChEBI" id="CHEBI:57783"/>
        <dbReference type="ChEBI" id="CHEBI:58349"/>
        <dbReference type="ChEBI" id="CHEBI:68483"/>
        <dbReference type="ChEBI" id="CHEBI:70757"/>
        <dbReference type="EC" id="1.3.1.98"/>
    </reaction>
</comment>
<dbReference type="SUPFAM" id="SSF56176">
    <property type="entry name" value="FAD-binding/transporter-associated domain-like"/>
    <property type="match status" value="1"/>
</dbReference>
<evidence type="ECO:0000256" key="10">
    <source>
        <dbReference type="ARBA" id="ARBA00022827"/>
    </source>
</evidence>
<comment type="similarity">
    <text evidence="19">Belongs to the MurB family.</text>
</comment>
<keyword evidence="22" id="KW-1185">Reference proteome</keyword>
<evidence type="ECO:0000256" key="15">
    <source>
        <dbReference type="ARBA" id="ARBA00023306"/>
    </source>
</evidence>
<feature type="active site" evidence="19">
    <location>
        <position position="164"/>
    </location>
</feature>
<dbReference type="InterPro" id="IPR016166">
    <property type="entry name" value="FAD-bd_PCMH"/>
</dbReference>
<dbReference type="GO" id="GO:0009252">
    <property type="term" value="P:peptidoglycan biosynthetic process"/>
    <property type="evidence" value="ECO:0007669"/>
    <property type="project" value="UniProtKB-UniRule"/>
</dbReference>
<keyword evidence="8 19" id="KW-0132">Cell division</keyword>
<feature type="active site" evidence="19">
    <location>
        <position position="359"/>
    </location>
</feature>
<dbReference type="Proteomes" id="UP000232145">
    <property type="component" value="Unassembled WGS sequence"/>
</dbReference>
<dbReference type="InterPro" id="IPR016167">
    <property type="entry name" value="FAD-bd_PCMH_sub1"/>
</dbReference>
<dbReference type="InterPro" id="IPR006094">
    <property type="entry name" value="Oxid_FAD_bind_N"/>
</dbReference>
<keyword evidence="15 19" id="KW-0131">Cell cycle</keyword>
<comment type="subcellular location">
    <subcellularLocation>
        <location evidence="3 19">Cytoplasm</location>
    </subcellularLocation>
</comment>
<dbReference type="AlphaFoldDB" id="A0A2N0AK92"/>
<dbReference type="RefSeq" id="WP_100744720.1">
    <property type="nucleotide sequence ID" value="NZ_NPDW01000002.1"/>
</dbReference>
<dbReference type="NCBIfam" id="NF010478">
    <property type="entry name" value="PRK13903.1"/>
    <property type="match status" value="1"/>
</dbReference>
<evidence type="ECO:0000256" key="12">
    <source>
        <dbReference type="ARBA" id="ARBA00022960"/>
    </source>
</evidence>
<dbReference type="GO" id="GO:0051301">
    <property type="term" value="P:cell division"/>
    <property type="evidence" value="ECO:0007669"/>
    <property type="project" value="UniProtKB-KW"/>
</dbReference>
<dbReference type="PANTHER" id="PTHR21071">
    <property type="entry name" value="UDP-N-ACETYLENOLPYRUVOYLGLUCOSAMINE REDUCTASE"/>
    <property type="match status" value="1"/>
</dbReference>
<dbReference type="NCBIfam" id="TIGR00179">
    <property type="entry name" value="murB"/>
    <property type="match status" value="1"/>
</dbReference>
<evidence type="ECO:0000256" key="1">
    <source>
        <dbReference type="ARBA" id="ARBA00001974"/>
    </source>
</evidence>
<evidence type="ECO:0000256" key="11">
    <source>
        <dbReference type="ARBA" id="ARBA00022857"/>
    </source>
</evidence>
<evidence type="ECO:0000256" key="17">
    <source>
        <dbReference type="ARBA" id="ARBA00031026"/>
    </source>
</evidence>
<keyword evidence="9 19" id="KW-0285">Flavoprotein</keyword>
<gene>
    <name evidence="19" type="primary">murB</name>
    <name evidence="21" type="ORF">CH364_09940</name>
</gene>
<dbReference type="OrthoDB" id="9804753at2"/>
<evidence type="ECO:0000256" key="19">
    <source>
        <dbReference type="HAMAP-Rule" id="MF_00037"/>
    </source>
</evidence>
<protein>
    <recommendedName>
        <fullName evidence="6 19">UDP-N-acetylenolpyruvoylglucosamine reductase</fullName>
        <ecNumber evidence="5 19">1.3.1.98</ecNumber>
    </recommendedName>
    <alternativeName>
        <fullName evidence="17 19">UDP-N-acetylmuramate dehydrogenase</fullName>
    </alternativeName>
</protein>
<dbReference type="SUPFAM" id="SSF56194">
    <property type="entry name" value="Uridine diphospho-N-Acetylenolpyruvylglucosamine reductase, MurB, C-terminal domain"/>
    <property type="match status" value="1"/>
</dbReference>
<dbReference type="Gene3D" id="3.90.78.10">
    <property type="entry name" value="UDP-N-acetylenolpyruvoylglucosamine reductase, C-terminal domain"/>
    <property type="match status" value="1"/>
</dbReference>
<comment type="function">
    <text evidence="2 19">Cell wall formation.</text>
</comment>
<accession>A0A2N0AK92</accession>
<evidence type="ECO:0000256" key="16">
    <source>
        <dbReference type="ARBA" id="ARBA00023316"/>
    </source>
</evidence>